<sequence length="210" mass="21298">MQSSHLFVEAALIGLAIAAPVGPVGLLCIERTLRQGAATGFVTGLGAATADAIYAAIGAAGLGTLIALLTRLATPLALAGCVLLLYLGIATLRRDAASHAARAAGAHSLPRAYGSALALTLTNPMTILSFIAIFAGLAGARTPSLADSVLMVVGVFAGSALWWLLLAYGGGRLLSRLGVRGQRLVDQACGVLLIGFALLLAWRTLAGWQA</sequence>
<dbReference type="Pfam" id="PF01810">
    <property type="entry name" value="LysE"/>
    <property type="match status" value="1"/>
</dbReference>
<protein>
    <submittedName>
        <fullName evidence="7">Lysine transporter LysE</fullName>
    </submittedName>
</protein>
<reference evidence="8" key="1">
    <citation type="journal article" date="2019" name="Int. J. Syst. Evol. Microbiol.">
        <title>The Global Catalogue of Microorganisms (GCM) 10K type strain sequencing project: providing services to taxonomists for standard genome sequencing and annotation.</title>
        <authorList>
            <consortium name="The Broad Institute Genomics Platform"/>
            <consortium name="The Broad Institute Genome Sequencing Center for Infectious Disease"/>
            <person name="Wu L."/>
            <person name="Ma J."/>
        </authorList>
    </citation>
    <scope>NUCLEOTIDE SEQUENCE [LARGE SCALE GENOMIC DNA]</scope>
    <source>
        <strain evidence="8">KCTC 23713</strain>
    </source>
</reference>
<dbReference type="InterPro" id="IPR001123">
    <property type="entry name" value="LeuE-type"/>
</dbReference>
<comment type="caution">
    <text evidence="7">The sequence shown here is derived from an EMBL/GenBank/DDBJ whole genome shotgun (WGS) entry which is preliminary data.</text>
</comment>
<dbReference type="PANTHER" id="PTHR30086:SF20">
    <property type="entry name" value="ARGININE EXPORTER PROTEIN ARGO-RELATED"/>
    <property type="match status" value="1"/>
</dbReference>
<feature type="transmembrane region" description="Helical" evidence="6">
    <location>
        <begin position="149"/>
        <end position="168"/>
    </location>
</feature>
<organism evidence="7 8">
    <name type="scientific">Vogesella fluminis</name>
    <dbReference type="NCBI Taxonomy" id="1069161"/>
    <lineage>
        <taxon>Bacteria</taxon>
        <taxon>Pseudomonadati</taxon>
        <taxon>Pseudomonadota</taxon>
        <taxon>Betaproteobacteria</taxon>
        <taxon>Neisseriales</taxon>
        <taxon>Chromobacteriaceae</taxon>
        <taxon>Vogesella</taxon>
    </lineage>
</organism>
<evidence type="ECO:0000256" key="3">
    <source>
        <dbReference type="ARBA" id="ARBA00022692"/>
    </source>
</evidence>
<evidence type="ECO:0000313" key="7">
    <source>
        <dbReference type="EMBL" id="GHD76110.1"/>
    </source>
</evidence>
<feature type="transmembrane region" description="Helical" evidence="6">
    <location>
        <begin position="6"/>
        <end position="29"/>
    </location>
</feature>
<keyword evidence="4 6" id="KW-1133">Transmembrane helix</keyword>
<dbReference type="RefSeq" id="WP_189353022.1">
    <property type="nucleotide sequence ID" value="NZ_BMYP01000015.1"/>
</dbReference>
<dbReference type="EMBL" id="BMYP01000015">
    <property type="protein sequence ID" value="GHD76110.1"/>
    <property type="molecule type" value="Genomic_DNA"/>
</dbReference>
<dbReference type="PANTHER" id="PTHR30086">
    <property type="entry name" value="ARGININE EXPORTER PROTEIN ARGO"/>
    <property type="match status" value="1"/>
</dbReference>
<feature type="transmembrane region" description="Helical" evidence="6">
    <location>
        <begin position="188"/>
        <end position="205"/>
    </location>
</feature>
<keyword evidence="3 6" id="KW-0812">Transmembrane</keyword>
<comment type="subcellular location">
    <subcellularLocation>
        <location evidence="1">Cell membrane</location>
        <topology evidence="1">Multi-pass membrane protein</topology>
    </subcellularLocation>
</comment>
<keyword evidence="8" id="KW-1185">Reference proteome</keyword>
<keyword evidence="2" id="KW-1003">Cell membrane</keyword>
<evidence type="ECO:0000256" key="4">
    <source>
        <dbReference type="ARBA" id="ARBA00022989"/>
    </source>
</evidence>
<feature type="transmembrane region" description="Helical" evidence="6">
    <location>
        <begin position="113"/>
        <end position="137"/>
    </location>
</feature>
<proteinExistence type="predicted"/>
<evidence type="ECO:0000256" key="5">
    <source>
        <dbReference type="ARBA" id="ARBA00023136"/>
    </source>
</evidence>
<feature type="transmembrane region" description="Helical" evidence="6">
    <location>
        <begin position="41"/>
        <end position="66"/>
    </location>
</feature>
<keyword evidence="5 6" id="KW-0472">Membrane</keyword>
<dbReference type="Proteomes" id="UP000662678">
    <property type="component" value="Unassembled WGS sequence"/>
</dbReference>
<gene>
    <name evidence="7" type="ORF">GCM10011419_14920</name>
</gene>
<evidence type="ECO:0000256" key="2">
    <source>
        <dbReference type="ARBA" id="ARBA00022475"/>
    </source>
</evidence>
<name>A0ABQ3HB08_9NEIS</name>
<accession>A0ABQ3HB08</accession>
<feature type="transmembrane region" description="Helical" evidence="6">
    <location>
        <begin position="72"/>
        <end position="92"/>
    </location>
</feature>
<evidence type="ECO:0000313" key="8">
    <source>
        <dbReference type="Proteomes" id="UP000662678"/>
    </source>
</evidence>
<evidence type="ECO:0000256" key="1">
    <source>
        <dbReference type="ARBA" id="ARBA00004651"/>
    </source>
</evidence>
<evidence type="ECO:0000256" key="6">
    <source>
        <dbReference type="SAM" id="Phobius"/>
    </source>
</evidence>